<dbReference type="EMBL" id="UOEL01000004">
    <property type="protein sequence ID" value="VAW09842.1"/>
    <property type="molecule type" value="Genomic_DNA"/>
</dbReference>
<dbReference type="Pfam" id="PF05193">
    <property type="entry name" value="Peptidase_M16_C"/>
    <property type="match status" value="1"/>
</dbReference>
<accession>A0A3B0T611</accession>
<dbReference type="AlphaFoldDB" id="A0A3B0T611"/>
<keyword evidence="2" id="KW-0378">Hydrolase</keyword>
<proteinExistence type="predicted"/>
<sequence length="218" mass="24428">MDRPESQQSVIIVGHLTEKYGDVSEVALEQMMNILGGTFTSRINMNLREDKHWSYGAGGFVMGAKQERPFLVYASVQTDKTAESVTEFRKEISDFVNTRPATQEEVDKVKANQILKLPGQWETNASVNGSVANLVKYSLPDDYYQKYDASVRDLSLKDIQNVSEKVVKPDAVNWFVVGDRAKIVDKLDELGFDAIIEIDADGKPILPALKEPKNDIKN</sequence>
<reference evidence="2" key="1">
    <citation type="submission" date="2018-06" db="EMBL/GenBank/DDBJ databases">
        <authorList>
            <person name="Zhirakovskaya E."/>
        </authorList>
    </citation>
    <scope>NUCLEOTIDE SEQUENCE</scope>
</reference>
<dbReference type="SUPFAM" id="SSF63411">
    <property type="entry name" value="LuxS/MPP-like metallohydrolase"/>
    <property type="match status" value="1"/>
</dbReference>
<evidence type="ECO:0000313" key="2">
    <source>
        <dbReference type="EMBL" id="VAW09842.1"/>
    </source>
</evidence>
<name>A0A3B0T611_9ZZZZ</name>
<gene>
    <name evidence="2" type="ORF">MNBD_BACTEROID03-31</name>
</gene>
<dbReference type="Gene3D" id="3.30.830.10">
    <property type="entry name" value="Metalloenzyme, LuxS/M16 peptidase-like"/>
    <property type="match status" value="1"/>
</dbReference>
<feature type="domain" description="Peptidase M16 C-terminal" evidence="1">
    <location>
        <begin position="3"/>
        <end position="112"/>
    </location>
</feature>
<dbReference type="InterPro" id="IPR007863">
    <property type="entry name" value="Peptidase_M16_C"/>
</dbReference>
<dbReference type="InterPro" id="IPR011249">
    <property type="entry name" value="Metalloenz_LuxS/M16"/>
</dbReference>
<dbReference type="GO" id="GO:0008233">
    <property type="term" value="F:peptidase activity"/>
    <property type="evidence" value="ECO:0007669"/>
    <property type="project" value="UniProtKB-KW"/>
</dbReference>
<organism evidence="2">
    <name type="scientific">hydrothermal vent metagenome</name>
    <dbReference type="NCBI Taxonomy" id="652676"/>
    <lineage>
        <taxon>unclassified sequences</taxon>
        <taxon>metagenomes</taxon>
        <taxon>ecological metagenomes</taxon>
    </lineage>
</organism>
<keyword evidence="2" id="KW-0645">Protease</keyword>
<protein>
    <submittedName>
        <fullName evidence="2">Zinc protease</fullName>
    </submittedName>
</protein>
<dbReference type="GO" id="GO:0046872">
    <property type="term" value="F:metal ion binding"/>
    <property type="evidence" value="ECO:0007669"/>
    <property type="project" value="InterPro"/>
</dbReference>
<dbReference type="GO" id="GO:0006508">
    <property type="term" value="P:proteolysis"/>
    <property type="evidence" value="ECO:0007669"/>
    <property type="project" value="UniProtKB-KW"/>
</dbReference>
<evidence type="ECO:0000259" key="1">
    <source>
        <dbReference type="Pfam" id="PF05193"/>
    </source>
</evidence>